<proteinExistence type="inferred from homology"/>
<protein>
    <submittedName>
        <fullName evidence="5">Putative ABC transporter subunit ComYA</fullName>
    </submittedName>
</protein>
<dbReference type="SUPFAM" id="SSF52540">
    <property type="entry name" value="P-loop containing nucleoside triphosphate hydrolases"/>
    <property type="match status" value="1"/>
</dbReference>
<evidence type="ECO:0000256" key="2">
    <source>
        <dbReference type="ARBA" id="ARBA00022741"/>
    </source>
</evidence>
<dbReference type="GO" id="GO:0016887">
    <property type="term" value="F:ATP hydrolysis activity"/>
    <property type="evidence" value="ECO:0007669"/>
    <property type="project" value="TreeGrafter"/>
</dbReference>
<feature type="domain" description="Bacterial type II secretion system protein E" evidence="4">
    <location>
        <begin position="197"/>
        <end position="211"/>
    </location>
</feature>
<dbReference type="InterPro" id="IPR001482">
    <property type="entry name" value="T2SS/T4SS_dom"/>
</dbReference>
<evidence type="ECO:0000256" key="1">
    <source>
        <dbReference type="ARBA" id="ARBA00006611"/>
    </source>
</evidence>
<dbReference type="Gene3D" id="3.40.50.300">
    <property type="entry name" value="P-loop containing nucleotide triphosphate hydrolases"/>
    <property type="match status" value="1"/>
</dbReference>
<dbReference type="Pfam" id="PF00437">
    <property type="entry name" value="T2SSE"/>
    <property type="match status" value="1"/>
</dbReference>
<sequence length="312" mass="35076">MVQALAKAILAKAEQVQAQDIYILPRADQYDLFLRIGDERRLVDVYQSDRMAPLISHFKFVAGMIVGEKRRCQVGSCDYKLSKDKQLSLRLSSVGDYRGQESLVIRLLHHQNKSVHYWFDGLTKVANQVGGRGLYLFAGPVGSGKTTLMYQLISSYHQEAQVISIEDPVEIKNHQILQLQVNDDIGMTYDNLIKLSLRHRPDILVIGEIRDSQTARAVIRDSLTGAMVFSTVHAKSISGVYARLLELGVTKAELSNCLALIAYQRLLNGGALIDSTQNEFEYYSSSNWNQQIDQLLEAGHLNPKQAKLEKII</sequence>
<dbReference type="NCBIfam" id="NF041000">
    <property type="entry name" value="ATPase_ComGA"/>
    <property type="match status" value="1"/>
</dbReference>
<reference evidence="5 6" key="1">
    <citation type="journal article" date="2002" name="Proc. Natl. Acad. Sci. U.S.A.">
        <title>Genome sequence of a serotype M3 strain of group A Streptococcus: phage-encoded toxins, the high-virulence phenotype, and clone emergence.</title>
        <authorList>
            <person name="Beres S.B."/>
            <person name="Sylva G.L."/>
            <person name="Barbian K.D."/>
            <person name="Lei B."/>
            <person name="Hoff J.S."/>
            <person name="Mammarella N.D."/>
            <person name="Liu M.Y."/>
            <person name="Smoot J.C."/>
            <person name="Porcella S.F."/>
            <person name="Parkins L.D."/>
            <person name="Campbell D.S."/>
            <person name="Smith T.M."/>
            <person name="McCormick J.K."/>
            <person name="Leung D.Y."/>
            <person name="Schlievert P.M."/>
            <person name="Musser J.M."/>
        </authorList>
    </citation>
    <scope>NUCLEOTIDE SEQUENCE [LARGE SCALE GENOMIC DNA]</scope>
    <source>
        <strain evidence="6">ATCC BAA-595 / MGAS315</strain>
    </source>
</reference>
<dbReference type="Proteomes" id="UP000000564">
    <property type="component" value="Chromosome"/>
</dbReference>
<dbReference type="AlphaFoldDB" id="A0A0H2USX2"/>
<evidence type="ECO:0000313" key="6">
    <source>
        <dbReference type="Proteomes" id="UP000000564"/>
    </source>
</evidence>
<evidence type="ECO:0000259" key="4">
    <source>
        <dbReference type="PROSITE" id="PS00662"/>
    </source>
</evidence>
<dbReference type="EMBL" id="AE014074">
    <property type="protein sequence ID" value="AAM78685.1"/>
    <property type="molecule type" value="Genomic_DNA"/>
</dbReference>
<dbReference type="GO" id="GO:0005886">
    <property type="term" value="C:plasma membrane"/>
    <property type="evidence" value="ECO:0007669"/>
    <property type="project" value="TreeGrafter"/>
</dbReference>
<dbReference type="PANTHER" id="PTHR30258">
    <property type="entry name" value="TYPE II SECRETION SYSTEM PROTEIN GSPE-RELATED"/>
    <property type="match status" value="1"/>
</dbReference>
<dbReference type="GO" id="GO:0005524">
    <property type="term" value="F:ATP binding"/>
    <property type="evidence" value="ECO:0007669"/>
    <property type="project" value="UniProtKB-KW"/>
</dbReference>
<dbReference type="InterPro" id="IPR047667">
    <property type="entry name" value="ATPase_ComGA"/>
</dbReference>
<dbReference type="KEGG" id="spg:SpyM3_0078"/>
<gene>
    <name evidence="5" type="primary">comYA</name>
    <name evidence="5" type="ordered locus">SpyM3_0078</name>
</gene>
<evidence type="ECO:0000313" key="5">
    <source>
        <dbReference type="EMBL" id="AAM78685.1"/>
    </source>
</evidence>
<dbReference type="Gene3D" id="3.30.450.90">
    <property type="match status" value="1"/>
</dbReference>
<dbReference type="InterPro" id="IPR027417">
    <property type="entry name" value="P-loop_NTPase"/>
</dbReference>
<accession>A0A0H2USX2</accession>
<dbReference type="RefSeq" id="WP_011054114.1">
    <property type="nucleotide sequence ID" value="NC_004070.1"/>
</dbReference>
<organism evidence="5 6">
    <name type="scientific">Streptococcus pyogenes serotype M3 (strain ATCC BAA-595 / MGAS315)</name>
    <dbReference type="NCBI Taxonomy" id="198466"/>
    <lineage>
        <taxon>Bacteria</taxon>
        <taxon>Bacillati</taxon>
        <taxon>Bacillota</taxon>
        <taxon>Bacilli</taxon>
        <taxon>Lactobacillales</taxon>
        <taxon>Streptococcaceae</taxon>
        <taxon>Streptococcus</taxon>
    </lineage>
</organism>
<evidence type="ECO:0000256" key="3">
    <source>
        <dbReference type="ARBA" id="ARBA00022840"/>
    </source>
</evidence>
<comment type="similarity">
    <text evidence="1">Belongs to the GSP E family.</text>
</comment>
<dbReference type="CDD" id="cd01129">
    <property type="entry name" value="PulE-GspE-like"/>
    <property type="match status" value="1"/>
</dbReference>
<dbReference type="PANTHER" id="PTHR30258:SF2">
    <property type="entry name" value="COMG OPERON PROTEIN 1"/>
    <property type="match status" value="1"/>
</dbReference>
<dbReference type="HOGENOM" id="CLU_013446_3_1_9"/>
<keyword evidence="3" id="KW-0067">ATP-binding</keyword>
<dbReference type="PROSITE" id="PS00662">
    <property type="entry name" value="T2SP_E"/>
    <property type="match status" value="1"/>
</dbReference>
<name>A0A0H2USX2_STRP3</name>
<keyword evidence="2" id="KW-0547">Nucleotide-binding</keyword>